<dbReference type="EMBL" id="CP007547">
    <property type="protein sequence ID" value="AIL44120.1"/>
    <property type="molecule type" value="Genomic_DNA"/>
</dbReference>
<reference evidence="1" key="1">
    <citation type="journal article" date="2013" name="Lancet">
        <title>First case of E anophelis outbreak in an intensive-care unit.</title>
        <authorList>
            <person name="Teo J."/>
            <person name="Tan S.Y."/>
            <person name="Tay M."/>
            <person name="Ding Y."/>
            <person name="Kjelleberg S."/>
            <person name="Givskov M."/>
            <person name="Lin R.T."/>
            <person name="Yang L."/>
        </authorList>
    </citation>
    <scope>NUCLEOTIDE SEQUENCE [LARGE SCALE GENOMIC DNA]</scope>
    <source>
        <strain evidence="1">NUHP1</strain>
    </source>
</reference>
<protein>
    <submittedName>
        <fullName evidence="1">Uncharacterized protein</fullName>
    </submittedName>
</protein>
<organism evidence="1 2">
    <name type="scientific">Elizabethkingia anophelis NUHP1</name>
    <dbReference type="NCBI Taxonomy" id="1338011"/>
    <lineage>
        <taxon>Bacteria</taxon>
        <taxon>Pseudomonadati</taxon>
        <taxon>Bacteroidota</taxon>
        <taxon>Flavobacteriia</taxon>
        <taxon>Flavobacteriales</taxon>
        <taxon>Weeksellaceae</taxon>
        <taxon>Elizabethkingia</taxon>
    </lineage>
</organism>
<evidence type="ECO:0000313" key="1">
    <source>
        <dbReference type="EMBL" id="AIL44120.1"/>
    </source>
</evidence>
<dbReference type="HOGENOM" id="CLU_1466032_0_0_10"/>
<name>A0A077EF54_9FLAO</name>
<reference evidence="1" key="2">
    <citation type="journal article" date="2015" name="Genome Biol. Evol.">
        <title>Complete Genome Sequence and Transcriptomic Analysis of the Novel Pathogen Elizabethkingia anophelis in Response to Oxidative Stress.</title>
        <authorList>
            <person name="Li Y."/>
            <person name="Liu Y."/>
            <person name="Chew S.C."/>
            <person name="Tay M."/>
            <person name="Salido M.M."/>
            <person name="Teo J."/>
            <person name="Lauro F.M."/>
            <person name="Givskov M."/>
            <person name="Yang L."/>
        </authorList>
    </citation>
    <scope>NUCLEOTIDE SEQUENCE</scope>
    <source>
        <strain evidence="1">NUHP1</strain>
    </source>
</reference>
<dbReference type="KEGG" id="eao:BD94_0345"/>
<dbReference type="STRING" id="1338011.BD94_0345"/>
<gene>
    <name evidence="1" type="ORF">BD94_0345</name>
</gene>
<dbReference type="eggNOG" id="ENOG50311TZ">
    <property type="taxonomic scope" value="Bacteria"/>
</dbReference>
<dbReference type="RefSeq" id="WP_024564741.1">
    <property type="nucleotide sequence ID" value="NZ_CP007547.1"/>
</dbReference>
<accession>A0A077EF54</accession>
<proteinExistence type="predicted"/>
<evidence type="ECO:0000313" key="2">
    <source>
        <dbReference type="Proteomes" id="UP000028933"/>
    </source>
</evidence>
<dbReference type="Proteomes" id="UP000028933">
    <property type="component" value="Chromosome"/>
</dbReference>
<dbReference type="AlphaFoldDB" id="A0A077EF54"/>
<sequence length="184" mass="21775">MTTQEIELIKNQFSDRLHVYDKNKITASLYGLTDTDKKILFEIGLPKYHGYGGIYVPVDNLILEDGKYLKIYTREGQENTYSEYINVYNHEVVFKNDYNDKKQYFYLNKDIESYLKYTQLYEDFRLNVKIPEKLGSYWGSLQEGGNHEQYAAELKRRFLEVNNDVEKSIEGWGMLIEEMDLGVI</sequence>